<evidence type="ECO:0000313" key="3">
    <source>
        <dbReference type="Proteomes" id="UP001412067"/>
    </source>
</evidence>
<evidence type="ECO:0000256" key="1">
    <source>
        <dbReference type="SAM" id="MobiDB-lite"/>
    </source>
</evidence>
<gene>
    <name evidence="2" type="ORF">KSP40_PGU022638</name>
</gene>
<keyword evidence="3" id="KW-1185">Reference proteome</keyword>
<proteinExistence type="predicted"/>
<accession>A0ABR2MDZ8</accession>
<sequence>MAEEVGVAEVVEAARGDIPSESTCPIPRSASSPLSLSQLSITHLPLASYDDVARLLADEEFQKRHCPCCCRRRRQRWCPLGRRQRIILMFEAPDPSLLHFVRRSQPFAAPPPLSARFSRHPPSSQNSPLPADRRLVLTHTPPPFFLTQTPPTVLPHAARRHRVSSARRRRTASLLAELGQGAGARVFESWAVPELVQERAHMILRMEDDDKSDYESSVEGSYTCAARSIAFFSFWPEEFVCFISTAGSGKLQMDTLFALRGLAETATSSGRSPQRKLPADPKLPLGDRSVQRFLAGGSRTFHGSRAVSDSFKVAYVNRPLSPHLS</sequence>
<evidence type="ECO:0000313" key="2">
    <source>
        <dbReference type="EMBL" id="KAK8961775.1"/>
    </source>
</evidence>
<protein>
    <submittedName>
        <fullName evidence="2">Uncharacterized protein</fullName>
    </submittedName>
</protein>
<comment type="caution">
    <text evidence="2">The sequence shown here is derived from an EMBL/GenBank/DDBJ whole genome shotgun (WGS) entry which is preliminary data.</text>
</comment>
<organism evidence="2 3">
    <name type="scientific">Platanthera guangdongensis</name>
    <dbReference type="NCBI Taxonomy" id="2320717"/>
    <lineage>
        <taxon>Eukaryota</taxon>
        <taxon>Viridiplantae</taxon>
        <taxon>Streptophyta</taxon>
        <taxon>Embryophyta</taxon>
        <taxon>Tracheophyta</taxon>
        <taxon>Spermatophyta</taxon>
        <taxon>Magnoliopsida</taxon>
        <taxon>Liliopsida</taxon>
        <taxon>Asparagales</taxon>
        <taxon>Orchidaceae</taxon>
        <taxon>Orchidoideae</taxon>
        <taxon>Orchideae</taxon>
        <taxon>Orchidinae</taxon>
        <taxon>Platanthera</taxon>
    </lineage>
</organism>
<dbReference type="Proteomes" id="UP001412067">
    <property type="component" value="Unassembled WGS sequence"/>
</dbReference>
<reference evidence="2 3" key="1">
    <citation type="journal article" date="2022" name="Nat. Plants">
        <title>Genomes of leafy and leafless Platanthera orchids illuminate the evolution of mycoheterotrophy.</title>
        <authorList>
            <person name="Li M.H."/>
            <person name="Liu K.W."/>
            <person name="Li Z."/>
            <person name="Lu H.C."/>
            <person name="Ye Q.L."/>
            <person name="Zhang D."/>
            <person name="Wang J.Y."/>
            <person name="Li Y.F."/>
            <person name="Zhong Z.M."/>
            <person name="Liu X."/>
            <person name="Yu X."/>
            <person name="Liu D.K."/>
            <person name="Tu X.D."/>
            <person name="Liu B."/>
            <person name="Hao Y."/>
            <person name="Liao X.Y."/>
            <person name="Jiang Y.T."/>
            <person name="Sun W.H."/>
            <person name="Chen J."/>
            <person name="Chen Y.Q."/>
            <person name="Ai Y."/>
            <person name="Zhai J.W."/>
            <person name="Wu S.S."/>
            <person name="Zhou Z."/>
            <person name="Hsiao Y.Y."/>
            <person name="Wu W.L."/>
            <person name="Chen Y.Y."/>
            <person name="Lin Y.F."/>
            <person name="Hsu J.L."/>
            <person name="Li C.Y."/>
            <person name="Wang Z.W."/>
            <person name="Zhao X."/>
            <person name="Zhong W.Y."/>
            <person name="Ma X.K."/>
            <person name="Ma L."/>
            <person name="Huang J."/>
            <person name="Chen G.Z."/>
            <person name="Huang M.Z."/>
            <person name="Huang L."/>
            <person name="Peng D.H."/>
            <person name="Luo Y.B."/>
            <person name="Zou S.Q."/>
            <person name="Chen S.P."/>
            <person name="Lan S."/>
            <person name="Tsai W.C."/>
            <person name="Van de Peer Y."/>
            <person name="Liu Z.J."/>
        </authorList>
    </citation>
    <scope>NUCLEOTIDE SEQUENCE [LARGE SCALE GENOMIC DNA]</scope>
    <source>
        <strain evidence="2">Lor288</strain>
    </source>
</reference>
<name>A0ABR2MDZ8_9ASPA</name>
<dbReference type="EMBL" id="JBBWWR010000009">
    <property type="protein sequence ID" value="KAK8961775.1"/>
    <property type="molecule type" value="Genomic_DNA"/>
</dbReference>
<feature type="region of interest" description="Disordered" evidence="1">
    <location>
        <begin position="111"/>
        <end position="130"/>
    </location>
</feature>